<dbReference type="Proteomes" id="UP000204551">
    <property type="component" value="Chromosome"/>
</dbReference>
<dbReference type="EMBL" id="CP022515">
    <property type="protein sequence ID" value="ASO08304.1"/>
    <property type="molecule type" value="Genomic_DNA"/>
</dbReference>
<reference evidence="1 2" key="1">
    <citation type="submission" date="2017-07" db="EMBL/GenBank/DDBJ databases">
        <title>Genome Sequence of Arenibacter algicola Strain SMS7 Isolated from a culture of the Diatom Skeletonema marinoi.</title>
        <authorList>
            <person name="Topel M."/>
            <person name="Pinder M.I.M."/>
            <person name="Johansson O.N."/>
            <person name="Kourtchenko O."/>
            <person name="Godhe A."/>
            <person name="Clarke A.K."/>
        </authorList>
    </citation>
    <scope>NUCLEOTIDE SEQUENCE [LARGE SCALE GENOMIC DNA]</scope>
    <source>
        <strain evidence="1 2">SMS7</strain>
    </source>
</reference>
<gene>
    <name evidence="1" type="ORF">AREALGSMS7_04929</name>
</gene>
<accession>A0A221V3X9</accession>
<dbReference type="AlphaFoldDB" id="A0A221V3X9"/>
<organism evidence="1 2">
    <name type="scientific">Arenibacter algicola</name>
    <dbReference type="NCBI Taxonomy" id="616991"/>
    <lineage>
        <taxon>Bacteria</taxon>
        <taxon>Pseudomonadati</taxon>
        <taxon>Bacteroidota</taxon>
        <taxon>Flavobacteriia</taxon>
        <taxon>Flavobacteriales</taxon>
        <taxon>Flavobacteriaceae</taxon>
        <taxon>Arenibacter</taxon>
    </lineage>
</organism>
<dbReference type="RefSeq" id="WP_093980375.1">
    <property type="nucleotide sequence ID" value="NZ_CP022515.1"/>
</dbReference>
<proteinExistence type="predicted"/>
<evidence type="ECO:0000313" key="1">
    <source>
        <dbReference type="EMBL" id="ASO08304.1"/>
    </source>
</evidence>
<evidence type="ECO:0000313" key="2">
    <source>
        <dbReference type="Proteomes" id="UP000204551"/>
    </source>
</evidence>
<protein>
    <submittedName>
        <fullName evidence="1">Uncharacterized protein</fullName>
    </submittedName>
</protein>
<dbReference type="KEGG" id="aalg:AREALGSMS7_04929"/>
<sequence>MKYKIINHSSKDKIAEVKIESRPRSSEQLLIKRKLYTIVNIIHNEEMTILTVSESENGNELETEWN</sequence>
<name>A0A221V3X9_9FLAO</name>